<dbReference type="AlphaFoldDB" id="A0A7R8YND3"/>
<keyword evidence="3" id="KW-1185">Reference proteome</keyword>
<proteinExistence type="predicted"/>
<dbReference type="InParanoid" id="A0A7R8YND3"/>
<sequence>MDFGDSEHIIPRQRPIHRVSSSLHSYKTDSETLHIGDILKKLQKLQAGIESLRLDMGEISSETFCRRCSPTSESKFSLLSEMMSGYLLGKADEIRVMLEEMKAEINGKAVDLGEMLEYKKLEREVNRIYPDLVRTVNLVACKDYKLASNGSKEQITLDRNLVTNVRTQRRGGTKPPTNMTFILNKRAEEVADVDEQYKQIVMTTEKCVETYDKFIKKIDAILEEDLKGPERRVVSTKRTVTKTEDLGGQEPIEEVLMNVRITRQIDNETGEVVEVVSDLEVENEREKFSMHYYPSPPPNTTHPSESSQYPTSESDFHKNFYRKSSDRDLREEVMHDMNSVDGSRMINTFSVVRNEEKQANYSPRQQAGLENRISSYFEILCNKSPQEMKESNLRCYNRLSKLSSTSYESNITKYSDVRPPKPVEAIFIEPPIHKLNSEPTVSNFSDISEYIDRKKTLRRVNKKSEEAIKSSDFSRSLADQSKRVSFRHDLIEKSFPPPNHQLRSTTSLSVIKTTLVEVVSEDVDSEVPTKPSTFNVTDIGADDSDITTSVESLKSAIIDYHKRENKELRLESGAAGPSPKEAVASKNPFRLILPSKDSNKSKNNLKDAPKKSKSNELYKARRFLNISVIETTPEEVVIPKKACNYTVGSKVMQLTNSEVDVICAQRAKWLREEAKKAN</sequence>
<evidence type="ECO:0000313" key="2">
    <source>
        <dbReference type="EMBL" id="CAD7079428.1"/>
    </source>
</evidence>
<reference evidence="2 3" key="1">
    <citation type="submission" date="2020-11" db="EMBL/GenBank/DDBJ databases">
        <authorList>
            <person name="Wallbank WR R."/>
            <person name="Pardo Diaz C."/>
            <person name="Kozak K."/>
            <person name="Martin S."/>
            <person name="Jiggins C."/>
            <person name="Moest M."/>
            <person name="Warren A I."/>
            <person name="Generalovic N T."/>
            <person name="Byers J.R.P. K."/>
            <person name="Montejo-Kovacevich G."/>
            <person name="Yen C E."/>
        </authorList>
    </citation>
    <scope>NUCLEOTIDE SEQUENCE [LARGE SCALE GENOMIC DNA]</scope>
</reference>
<dbReference type="OrthoDB" id="10623079at2759"/>
<name>A0A7R8YND3_HERIL</name>
<dbReference type="Proteomes" id="UP000594454">
    <property type="component" value="Chromosome 1"/>
</dbReference>
<accession>A0A7R8YND3</accession>
<dbReference type="EMBL" id="LR899009">
    <property type="protein sequence ID" value="CAD7079428.1"/>
    <property type="molecule type" value="Genomic_DNA"/>
</dbReference>
<evidence type="ECO:0000256" key="1">
    <source>
        <dbReference type="SAM" id="MobiDB-lite"/>
    </source>
</evidence>
<feature type="region of interest" description="Disordered" evidence="1">
    <location>
        <begin position="294"/>
        <end position="315"/>
    </location>
</feature>
<gene>
    <name evidence="2" type="ORF">HERILL_LOCUS2646</name>
</gene>
<feature type="compositionally biased region" description="Basic and acidic residues" evidence="1">
    <location>
        <begin position="597"/>
        <end position="613"/>
    </location>
</feature>
<feature type="compositionally biased region" description="Polar residues" evidence="1">
    <location>
        <begin position="301"/>
        <end position="313"/>
    </location>
</feature>
<evidence type="ECO:0000313" key="3">
    <source>
        <dbReference type="Proteomes" id="UP000594454"/>
    </source>
</evidence>
<protein>
    <submittedName>
        <fullName evidence="2">Uncharacterized protein</fullName>
    </submittedName>
</protein>
<organism evidence="2 3">
    <name type="scientific">Hermetia illucens</name>
    <name type="common">Black soldier fly</name>
    <dbReference type="NCBI Taxonomy" id="343691"/>
    <lineage>
        <taxon>Eukaryota</taxon>
        <taxon>Metazoa</taxon>
        <taxon>Ecdysozoa</taxon>
        <taxon>Arthropoda</taxon>
        <taxon>Hexapoda</taxon>
        <taxon>Insecta</taxon>
        <taxon>Pterygota</taxon>
        <taxon>Neoptera</taxon>
        <taxon>Endopterygota</taxon>
        <taxon>Diptera</taxon>
        <taxon>Brachycera</taxon>
        <taxon>Stratiomyomorpha</taxon>
        <taxon>Stratiomyidae</taxon>
        <taxon>Hermetiinae</taxon>
        <taxon>Hermetia</taxon>
    </lineage>
</organism>
<feature type="region of interest" description="Disordered" evidence="1">
    <location>
        <begin position="570"/>
        <end position="613"/>
    </location>
</feature>